<dbReference type="RefSeq" id="WP_087511712.1">
    <property type="nucleotide sequence ID" value="NZ_CP032134.1"/>
</dbReference>
<dbReference type="Gene3D" id="3.10.20.310">
    <property type="entry name" value="membrane protein fhac"/>
    <property type="match status" value="2"/>
</dbReference>
<evidence type="ECO:0000256" key="4">
    <source>
        <dbReference type="ARBA" id="ARBA00022452"/>
    </source>
</evidence>
<evidence type="ECO:0000259" key="12">
    <source>
        <dbReference type="Pfam" id="PF17243"/>
    </source>
</evidence>
<dbReference type="Pfam" id="PF17243">
    <property type="entry name" value="POTRA_TamA_1"/>
    <property type="match status" value="1"/>
</dbReference>
<dbReference type="InterPro" id="IPR039910">
    <property type="entry name" value="D15-like"/>
</dbReference>
<evidence type="ECO:0000313" key="14">
    <source>
        <dbReference type="Proteomes" id="UP000263753"/>
    </source>
</evidence>
<evidence type="ECO:0000256" key="6">
    <source>
        <dbReference type="ARBA" id="ARBA00022729"/>
    </source>
</evidence>
<evidence type="ECO:0000256" key="7">
    <source>
        <dbReference type="ARBA" id="ARBA00023136"/>
    </source>
</evidence>
<keyword evidence="6" id="KW-0732">Signal</keyword>
<comment type="subunit">
    <text evidence="10">Interacts with TamB to form the translocation and assembly module (TAM).</text>
</comment>
<dbReference type="KEGG" id="achi:CDG60_07485"/>
<dbReference type="Gene3D" id="2.40.160.50">
    <property type="entry name" value="membrane protein fhac: a member of the omp85/tpsb transporter family"/>
    <property type="match status" value="1"/>
</dbReference>
<dbReference type="InterPro" id="IPR035243">
    <property type="entry name" value="TamA_POTRA_Dom_1"/>
</dbReference>
<dbReference type="InterPro" id="IPR000184">
    <property type="entry name" value="Bac_surfAg_D15"/>
</dbReference>
<comment type="similarity">
    <text evidence="2">Belongs to the TamA family.</text>
</comment>
<evidence type="ECO:0000256" key="10">
    <source>
        <dbReference type="ARBA" id="ARBA00093548"/>
    </source>
</evidence>
<keyword evidence="8" id="KW-0998">Cell outer membrane</keyword>
<comment type="subcellular location">
    <subcellularLocation>
        <location evidence="1">Cell outer membrane</location>
    </subcellularLocation>
</comment>
<dbReference type="Proteomes" id="UP000263753">
    <property type="component" value="Chromosome"/>
</dbReference>
<proteinExistence type="inferred from homology"/>
<evidence type="ECO:0000256" key="8">
    <source>
        <dbReference type="ARBA" id="ARBA00023237"/>
    </source>
</evidence>
<dbReference type="GO" id="GO:0009306">
    <property type="term" value="P:protein secretion"/>
    <property type="evidence" value="ECO:0007669"/>
    <property type="project" value="TreeGrafter"/>
</dbReference>
<evidence type="ECO:0000259" key="11">
    <source>
        <dbReference type="Pfam" id="PF01103"/>
    </source>
</evidence>
<dbReference type="AlphaFoldDB" id="A0A3B7M1C5"/>
<reference evidence="14" key="1">
    <citation type="submission" date="2018-09" db="EMBL/GenBank/DDBJ databases">
        <title>The complete genome of Acinetobacter sp. strain WCHAc010005.</title>
        <authorList>
            <person name="Hu Y."/>
            <person name="Long H."/>
            <person name="Feng Y."/>
            <person name="Zong Z."/>
        </authorList>
    </citation>
    <scope>NUCLEOTIDE SEQUENCE [LARGE SCALE GENOMIC DNA]</scope>
    <source>
        <strain evidence="14">WCHAc010005</strain>
    </source>
</reference>
<evidence type="ECO:0000256" key="2">
    <source>
        <dbReference type="ARBA" id="ARBA00010248"/>
    </source>
</evidence>
<organism evidence="13 14">
    <name type="scientific">Acinetobacter chinensis</name>
    <dbReference type="NCBI Taxonomy" id="2004650"/>
    <lineage>
        <taxon>Bacteria</taxon>
        <taxon>Pseudomonadati</taxon>
        <taxon>Pseudomonadota</taxon>
        <taxon>Gammaproteobacteria</taxon>
        <taxon>Moraxellales</taxon>
        <taxon>Moraxellaceae</taxon>
        <taxon>Acinetobacter</taxon>
    </lineage>
</organism>
<keyword evidence="4" id="KW-1134">Transmembrane beta strand</keyword>
<keyword evidence="5" id="KW-0812">Transmembrane</keyword>
<dbReference type="Pfam" id="PF01103">
    <property type="entry name" value="Omp85"/>
    <property type="match status" value="1"/>
</dbReference>
<evidence type="ECO:0000313" key="13">
    <source>
        <dbReference type="EMBL" id="AXY58398.1"/>
    </source>
</evidence>
<dbReference type="GO" id="GO:0009279">
    <property type="term" value="C:cell outer membrane"/>
    <property type="evidence" value="ECO:0007669"/>
    <property type="project" value="UniProtKB-SubCell"/>
</dbReference>
<dbReference type="GO" id="GO:0097347">
    <property type="term" value="C:TAM protein secretion complex"/>
    <property type="evidence" value="ECO:0007669"/>
    <property type="project" value="TreeGrafter"/>
</dbReference>
<protein>
    <recommendedName>
        <fullName evidence="3">Translocation and assembly module subunit TamA</fullName>
    </recommendedName>
    <alternativeName>
        <fullName evidence="9">Autotransporter assembly factor TamA</fullName>
    </alternativeName>
</protein>
<gene>
    <name evidence="13" type="ORF">CDG60_07485</name>
</gene>
<dbReference type="PANTHER" id="PTHR12815">
    <property type="entry name" value="SORTING AND ASSEMBLY MACHINERY SAMM50 PROTEIN FAMILY MEMBER"/>
    <property type="match status" value="1"/>
</dbReference>
<evidence type="ECO:0000256" key="3">
    <source>
        <dbReference type="ARBA" id="ARBA00015419"/>
    </source>
</evidence>
<evidence type="ECO:0000256" key="5">
    <source>
        <dbReference type="ARBA" id="ARBA00022692"/>
    </source>
</evidence>
<keyword evidence="7" id="KW-0472">Membrane</keyword>
<accession>A0A3B7M1C5</accession>
<evidence type="ECO:0000256" key="9">
    <source>
        <dbReference type="ARBA" id="ARBA00033063"/>
    </source>
</evidence>
<sequence>MLARKNFKKSVLCLSMSSISLWNHRSICMGVFLSVLAQHGFAQNNLTELAQTQPEPTQTEITEQLKSEAVKQGMDSAEQLQKIELSQSEQPAQPDSMAMLQQQETSVQPLAEFKPIEFEDLQDLPIAPVDQTIADEIFKEASVAKQEAEQYRAGQTQEIVVTDASQQELAEINQAPVNVDQLMSSIQADSKIVVEANETGRSLPELGLVTEPENKEEPGLFKRWYYKIRPPREATVSKVPRIKAEVVFTSTTQNSKEISDKDYAAALESLKANIQGKLSSFTQESYSDFPSALPQLRTMSNQAAQALGFYNAVFRFEKISESKVRVNVTPNAPVLVKTQNIEFSGGGENQPQFQVIGVLPDLEVGDILNHGEYEKTKSRINEAASNNGFFDGYWRLHDVKVAQPQNTADINLRYATGERYKLGAVEFRMSDPSKELPIDLDVLQSMVSWKDGADYAFWRVNSLANNLTNSRYFNYTLVDAVKPDPIEVPGELPPDLQELVDQDKLSRSDVMPQTENAGKTVASRTEVTQNVVDEKQFAGANASVQDSEKLRTMQAEQQNKLSEEDLRKEQAREEKKIPVIVTLNADKLNNAEVGVGYGTDTGARLRGQYRRAIVNRRGHSFDANMELSQIRQSIDGRYNIPYNHPLNDYISLVGGYEREERDDVGQGVNLMIESAVAGADRVIKNPRGSWQHTFGLRYRLDRLTQSGTVVAVEDIPDAFLANRNSEQESLLLGYEISRTDSDKRVNPTRGFKQTYKLELGSESLLSDADMAIVNAAWHFIYSLGENNNHQFVGSTQAGYIFTQDFNKVPYNLRYFTGGDQSLRGFDYKSLSPEVDGFKVGGQALAVGSLEYNYQFKEGWRAAVFSDFGNAYDEKFSNDLEYSAGIGIRWASPIGPIRIDVASGLSDENHPIRLHFFIGSQL</sequence>
<feature type="domain" description="TamA POTRA" evidence="12">
    <location>
        <begin position="269"/>
        <end position="330"/>
    </location>
</feature>
<dbReference type="EMBL" id="CP032134">
    <property type="protein sequence ID" value="AXY58398.1"/>
    <property type="molecule type" value="Genomic_DNA"/>
</dbReference>
<evidence type="ECO:0000256" key="1">
    <source>
        <dbReference type="ARBA" id="ARBA00004442"/>
    </source>
</evidence>
<feature type="domain" description="Bacterial surface antigen (D15)" evidence="11">
    <location>
        <begin position="617"/>
        <end position="919"/>
    </location>
</feature>
<name>A0A3B7M1C5_9GAMM</name>
<dbReference type="PANTHER" id="PTHR12815:SF47">
    <property type="entry name" value="TRANSLOCATION AND ASSEMBLY MODULE SUBUNIT TAMA"/>
    <property type="match status" value="1"/>
</dbReference>